<dbReference type="PANTHER" id="PTHR31973">
    <property type="entry name" value="POLYPROTEIN, PUTATIVE-RELATED"/>
    <property type="match status" value="1"/>
</dbReference>
<keyword evidence="5" id="KW-1185">Reference proteome</keyword>
<protein>
    <submittedName>
        <fullName evidence="6">Uncharacterized protein LOC120276099</fullName>
    </submittedName>
</protein>
<dbReference type="Proteomes" id="UP001515500">
    <property type="component" value="Chromosome 14"/>
</dbReference>
<dbReference type="GO" id="GO:0008270">
    <property type="term" value="F:zinc ion binding"/>
    <property type="evidence" value="ECO:0007669"/>
    <property type="project" value="InterPro"/>
</dbReference>
<evidence type="ECO:0000259" key="3">
    <source>
        <dbReference type="Pfam" id="PF04434"/>
    </source>
</evidence>
<proteinExistence type="predicted"/>
<accession>A0AB40CFM9</accession>
<organism evidence="5 6">
    <name type="scientific">Dioscorea cayennensis subsp. rotundata</name>
    <name type="common">White Guinea yam</name>
    <name type="synonym">Dioscorea rotundata</name>
    <dbReference type="NCBI Taxonomy" id="55577"/>
    <lineage>
        <taxon>Eukaryota</taxon>
        <taxon>Viridiplantae</taxon>
        <taxon>Streptophyta</taxon>
        <taxon>Embryophyta</taxon>
        <taxon>Tracheophyta</taxon>
        <taxon>Spermatophyta</taxon>
        <taxon>Magnoliopsida</taxon>
        <taxon>Liliopsida</taxon>
        <taxon>Dioscoreales</taxon>
        <taxon>Dioscoreaceae</taxon>
        <taxon>Dioscorea</taxon>
    </lineage>
</organism>
<feature type="domain" description="MULE transposase" evidence="4">
    <location>
        <begin position="266"/>
        <end position="319"/>
    </location>
</feature>
<feature type="domain" description="SWIM-type" evidence="3">
    <location>
        <begin position="483"/>
        <end position="504"/>
    </location>
</feature>
<dbReference type="RefSeq" id="XP_039138765.1">
    <property type="nucleotide sequence ID" value="XM_039282831.1"/>
</dbReference>
<evidence type="ECO:0000256" key="1">
    <source>
        <dbReference type="SAM" id="Coils"/>
    </source>
</evidence>
<evidence type="ECO:0000256" key="2">
    <source>
        <dbReference type="SAM" id="MobiDB-lite"/>
    </source>
</evidence>
<evidence type="ECO:0000313" key="6">
    <source>
        <dbReference type="RefSeq" id="XP_039138765.1"/>
    </source>
</evidence>
<dbReference type="AlphaFoldDB" id="A0AB40CFM9"/>
<dbReference type="Pfam" id="PF04434">
    <property type="entry name" value="SWIM"/>
    <property type="match status" value="1"/>
</dbReference>
<dbReference type="InterPro" id="IPR018289">
    <property type="entry name" value="MULE_transposase_dom"/>
</dbReference>
<keyword evidence="1" id="KW-0175">Coiled coil</keyword>
<evidence type="ECO:0000259" key="4">
    <source>
        <dbReference type="Pfam" id="PF10551"/>
    </source>
</evidence>
<dbReference type="PANTHER" id="PTHR31973:SF189">
    <property type="entry name" value="TRANSPOSASE, MUDR, PLANT, MULE TRANSPOSASE DOMAIN PROTEIN-RELATED"/>
    <property type="match status" value="1"/>
</dbReference>
<sequence length="504" mass="57466">MSEEHIVRYQHGGTLVREGMPQYNGRKIDAFGVDPDKLCYWDLLGDLQVLGGLTEHLHKHLIVDVYVEKIDAERNEAREKVRNYVELKKSFQNDVNNKDDAGQAVNADNEVGAGSNSRSISEFGKVGGYEMKHYVSQHTCLLGATRNKRVTAPVVAKRYGELISGMSFVTPRHLRSLVRKDMGVFITNKVCWYAKGLVIKRMEEQFWEEFRVLNNYALELKATNPGNNVIVLSQRLKQYQLPTFQKMYICLTAAREGFIGGCRKIIGVDGCFLKGLLKGKLLVAVGRDGNNQMFPVAWAVVQIETTESWTWFFEQLKEDLCIGDGLRWALIRCVQDTSMQDGVRSTKAKSSSLGSRMWPGQPKMQKNLDVMSAMNGEEEAAKELLENWPITDNNMCETFNGVVLDARSKPIIIMLEDIRQYVMTRLAVKRDHMVKWKCEYGPNIVTKLEKERKKCGKWHIEWNGGSRHEVYWDNLILHVREAYVVTLAEHVCSCGKWSKSGIPC</sequence>
<feature type="region of interest" description="Disordered" evidence="2">
    <location>
        <begin position="97"/>
        <end position="116"/>
    </location>
</feature>
<feature type="coiled-coil region" evidence="1">
    <location>
        <begin position="67"/>
        <end position="94"/>
    </location>
</feature>
<gene>
    <name evidence="6" type="primary">LOC120276099</name>
</gene>
<dbReference type="InterPro" id="IPR007527">
    <property type="entry name" value="Znf_SWIM"/>
</dbReference>
<dbReference type="GeneID" id="120276099"/>
<dbReference type="Pfam" id="PF10551">
    <property type="entry name" value="MULE"/>
    <property type="match status" value="1"/>
</dbReference>
<reference evidence="6" key="1">
    <citation type="submission" date="2025-08" db="UniProtKB">
        <authorList>
            <consortium name="RefSeq"/>
        </authorList>
    </citation>
    <scope>IDENTIFICATION</scope>
</reference>
<evidence type="ECO:0000313" key="5">
    <source>
        <dbReference type="Proteomes" id="UP001515500"/>
    </source>
</evidence>
<name>A0AB40CFM9_DIOCR</name>